<feature type="domain" description="Ribonuclease H1 N-terminal" evidence="1">
    <location>
        <begin position="47"/>
        <end position="81"/>
    </location>
</feature>
<keyword evidence="2" id="KW-0413">Isomerase</keyword>
<protein>
    <submittedName>
        <fullName evidence="2">Bifunctional solanapyrone synthase (Prosolanapyrone-II oxidase) (Prosolanapyrone-III cycloisomerase) (Solanapyrone biosynthesis protein 5)))</fullName>
        <ecNumber evidence="2">1.1.3.42</ecNumber>
        <ecNumber evidence="2">5.5.1.20</ecNumber>
    </submittedName>
</protein>
<accession>A0A5K1JZI1</accession>
<keyword evidence="2" id="KW-0560">Oxidoreductase</keyword>
<dbReference type="GO" id="GO:0016853">
    <property type="term" value="F:isomerase activity"/>
    <property type="evidence" value="ECO:0007669"/>
    <property type="project" value="UniProtKB-KW"/>
</dbReference>
<dbReference type="EC" id="5.5.1.20" evidence="2"/>
<dbReference type="GO" id="GO:0004497">
    <property type="term" value="F:monooxygenase activity"/>
    <property type="evidence" value="ECO:0007669"/>
    <property type="project" value="UniProtKB-KW"/>
</dbReference>
<reference evidence="2" key="1">
    <citation type="submission" date="2019-10" db="EMBL/GenBank/DDBJ databases">
        <authorList>
            <person name="Nor Muhammad N."/>
        </authorList>
    </citation>
    <scope>NUCLEOTIDE SEQUENCE</scope>
</reference>
<dbReference type="Gene3D" id="3.40.970.10">
    <property type="entry name" value="Ribonuclease H1, N-terminal domain"/>
    <property type="match status" value="1"/>
</dbReference>
<dbReference type="InterPro" id="IPR011320">
    <property type="entry name" value="RNase_H1_N"/>
</dbReference>
<evidence type="ECO:0000259" key="1">
    <source>
        <dbReference type="Pfam" id="PF01693"/>
    </source>
</evidence>
<dbReference type="Pfam" id="PF01693">
    <property type="entry name" value="Cauli_VI"/>
    <property type="match status" value="1"/>
</dbReference>
<organism evidence="2">
    <name type="scientific">Ganoderma boninense</name>
    <dbReference type="NCBI Taxonomy" id="34458"/>
    <lineage>
        <taxon>Eukaryota</taxon>
        <taxon>Fungi</taxon>
        <taxon>Dikarya</taxon>
        <taxon>Basidiomycota</taxon>
        <taxon>Agaricomycotina</taxon>
        <taxon>Agaricomycetes</taxon>
        <taxon>Polyporales</taxon>
        <taxon>Polyporaceae</taxon>
        <taxon>Ganoderma</taxon>
    </lineage>
</organism>
<evidence type="ECO:0000313" key="2">
    <source>
        <dbReference type="EMBL" id="VWO98093.1"/>
    </source>
</evidence>
<keyword evidence="2" id="KW-0503">Monooxygenase</keyword>
<dbReference type="SUPFAM" id="SSF55658">
    <property type="entry name" value="L9 N-domain-like"/>
    <property type="match status" value="1"/>
</dbReference>
<proteinExistence type="predicted"/>
<name>A0A5K1JZI1_9APHY</name>
<dbReference type="EMBL" id="LR726719">
    <property type="protein sequence ID" value="VWO98093.1"/>
    <property type="molecule type" value="Genomic_DNA"/>
</dbReference>
<sequence length="84" mass="9154">MPVPDNLCHDFDATALSLGLTLKLDERGRVIPIGPADNPNIPDDRAPFYVVWVGRGVGLFRNWGTTNAMVCGFSGSTFKLYEGI</sequence>
<dbReference type="EC" id="1.1.3.42" evidence="2"/>
<dbReference type="AlphaFoldDB" id="A0A5K1JZI1"/>
<dbReference type="InterPro" id="IPR037056">
    <property type="entry name" value="RNase_H1_N_sf"/>
</dbReference>
<gene>
    <name evidence="2" type="primary">D7UQ40</name>
</gene>
<dbReference type="InterPro" id="IPR009027">
    <property type="entry name" value="Ribosomal_bL9/RNase_H1_N"/>
</dbReference>